<keyword evidence="1" id="KW-0812">Transmembrane</keyword>
<protein>
    <submittedName>
        <fullName evidence="2">Uncharacterized protein</fullName>
    </submittedName>
</protein>
<evidence type="ECO:0000313" key="3">
    <source>
        <dbReference type="Proteomes" id="UP001321473"/>
    </source>
</evidence>
<keyword evidence="1" id="KW-1133">Transmembrane helix</keyword>
<proteinExistence type="predicted"/>
<feature type="transmembrane region" description="Helical" evidence="1">
    <location>
        <begin position="12"/>
        <end position="33"/>
    </location>
</feature>
<name>A0AAQ4D2D4_AMBAM</name>
<dbReference type="EMBL" id="JARKHS020036068">
    <property type="protein sequence ID" value="KAK8756624.1"/>
    <property type="molecule type" value="Genomic_DNA"/>
</dbReference>
<reference evidence="2 3" key="1">
    <citation type="journal article" date="2023" name="Arcadia Sci">
        <title>De novo assembly of a long-read Amblyomma americanum tick genome.</title>
        <authorList>
            <person name="Chou S."/>
            <person name="Poskanzer K.E."/>
            <person name="Rollins M."/>
            <person name="Thuy-Boun P.S."/>
        </authorList>
    </citation>
    <scope>NUCLEOTIDE SEQUENCE [LARGE SCALE GENOMIC DNA]</scope>
    <source>
        <strain evidence="2">F_SG_1</strain>
        <tissue evidence="2">Salivary glands</tissue>
    </source>
</reference>
<organism evidence="2 3">
    <name type="scientific">Amblyomma americanum</name>
    <name type="common">Lone star tick</name>
    <dbReference type="NCBI Taxonomy" id="6943"/>
    <lineage>
        <taxon>Eukaryota</taxon>
        <taxon>Metazoa</taxon>
        <taxon>Ecdysozoa</taxon>
        <taxon>Arthropoda</taxon>
        <taxon>Chelicerata</taxon>
        <taxon>Arachnida</taxon>
        <taxon>Acari</taxon>
        <taxon>Parasitiformes</taxon>
        <taxon>Ixodida</taxon>
        <taxon>Ixodoidea</taxon>
        <taxon>Ixodidae</taxon>
        <taxon>Amblyomminae</taxon>
        <taxon>Amblyomma</taxon>
    </lineage>
</organism>
<comment type="caution">
    <text evidence="2">The sequence shown here is derived from an EMBL/GenBank/DDBJ whole genome shotgun (WGS) entry which is preliminary data.</text>
</comment>
<keyword evidence="1" id="KW-0472">Membrane</keyword>
<dbReference type="AlphaFoldDB" id="A0AAQ4D2D4"/>
<keyword evidence="3" id="KW-1185">Reference proteome</keyword>
<sequence length="84" mass="9200">MQSTILSITCRLYLVFMCWVMPWSSGFRAAVVFGGRNASSMHSSPVTLSCQLLSFGNGNRTGGRMVCSSTLKTMLASLLTTRER</sequence>
<dbReference type="Proteomes" id="UP001321473">
    <property type="component" value="Unassembled WGS sequence"/>
</dbReference>
<gene>
    <name evidence="2" type="ORF">V5799_000672</name>
</gene>
<accession>A0AAQ4D2D4</accession>
<evidence type="ECO:0000256" key="1">
    <source>
        <dbReference type="SAM" id="Phobius"/>
    </source>
</evidence>
<evidence type="ECO:0000313" key="2">
    <source>
        <dbReference type="EMBL" id="KAK8756624.1"/>
    </source>
</evidence>